<evidence type="ECO:0000259" key="15">
    <source>
        <dbReference type="Pfam" id="PF17900"/>
    </source>
</evidence>
<sequence>MPVRPARWVPLVLATALALPLLAAPADATSYDAGVSAPREDSYYPDHGDPGVDALHYGLDLTWQRASRTLRGVADIRLRATADAPSFQLDLGDALHVARVTVDGEQVATSHADDVLHVDAPVVADRRYDVRVVYRGTPRPTPAPTTRGDFSYVGAQVTRDGQLRTMQEPYGAFTWYPVNDQPSDKALYDVQVTAPHGWAGVSNGRLVSQRRTSHATTTRFHLEHPAASYLVTLAVGPYVHRTATGPHGLPLSYWLPRGDVAHYMAALRHLPDDLQWLETRLGRYPFESAGVVVVPGASAMETQTLVTFGRKSWGRPVDARETMVHELAHQWYGDTVTPSDWRDLWMNEGMAMYLEARWSAEHTEASWHDWVQMFRIGNVDEREEQGGPGAYDPDMFATGCVYVCTAMMYETLRKKVGDRDFWRVVRQWPHRTPDANVTRAGFERYVERVTGDELSAFFRRWLNRPTWPTTSYPPDWPPSA</sequence>
<keyword evidence="9" id="KW-0862">Zinc</keyword>
<feature type="signal peptide" evidence="13">
    <location>
        <begin position="1"/>
        <end position="23"/>
    </location>
</feature>
<evidence type="ECO:0000256" key="6">
    <source>
        <dbReference type="ARBA" id="ARBA00022670"/>
    </source>
</evidence>
<dbReference type="InterPro" id="IPR050344">
    <property type="entry name" value="Peptidase_M1_aminopeptidases"/>
</dbReference>
<evidence type="ECO:0000313" key="16">
    <source>
        <dbReference type="EMBL" id="MFC6045529.1"/>
    </source>
</evidence>
<dbReference type="EC" id="3.4.11.2" evidence="4"/>
<keyword evidence="7" id="KW-0479">Metal-binding</keyword>
<evidence type="ECO:0000256" key="5">
    <source>
        <dbReference type="ARBA" id="ARBA00015611"/>
    </source>
</evidence>
<protein>
    <recommendedName>
        <fullName evidence="5">Aminopeptidase N</fullName>
        <ecNumber evidence="4">3.4.11.2</ecNumber>
    </recommendedName>
    <alternativeName>
        <fullName evidence="11">Alanine aminopeptidase</fullName>
    </alternativeName>
    <alternativeName>
        <fullName evidence="12">Lysyl aminopeptidase</fullName>
    </alternativeName>
</protein>
<organism evidence="16 17">
    <name type="scientific">Nocardioides hankookensis</name>
    <dbReference type="NCBI Taxonomy" id="443157"/>
    <lineage>
        <taxon>Bacteria</taxon>
        <taxon>Bacillati</taxon>
        <taxon>Actinomycetota</taxon>
        <taxon>Actinomycetes</taxon>
        <taxon>Propionibacteriales</taxon>
        <taxon>Nocardioidaceae</taxon>
        <taxon>Nocardioides</taxon>
    </lineage>
</organism>
<evidence type="ECO:0000256" key="2">
    <source>
        <dbReference type="ARBA" id="ARBA00001947"/>
    </source>
</evidence>
<evidence type="ECO:0000256" key="9">
    <source>
        <dbReference type="ARBA" id="ARBA00022833"/>
    </source>
</evidence>
<evidence type="ECO:0000256" key="11">
    <source>
        <dbReference type="ARBA" id="ARBA00029811"/>
    </source>
</evidence>
<dbReference type="SUPFAM" id="SSF55486">
    <property type="entry name" value="Metalloproteases ('zincins'), catalytic domain"/>
    <property type="match status" value="1"/>
</dbReference>
<comment type="catalytic activity">
    <reaction evidence="1">
        <text>Release of an N-terminal amino acid, Xaa-|-Yaa- from a peptide, amide or arylamide. Xaa is preferably Ala, but may be most amino acids including Pro (slow action). When a terminal hydrophobic residue is followed by a prolyl residue, the two may be released as an intact Xaa-Pro dipeptide.</text>
        <dbReference type="EC" id="3.4.11.2"/>
    </reaction>
</comment>
<evidence type="ECO:0000256" key="3">
    <source>
        <dbReference type="ARBA" id="ARBA00010136"/>
    </source>
</evidence>
<keyword evidence="17" id="KW-1185">Reference proteome</keyword>
<dbReference type="PANTHER" id="PTHR11533">
    <property type="entry name" value="PROTEASE M1 ZINC METALLOPROTEASE"/>
    <property type="match status" value="1"/>
</dbReference>
<dbReference type="Gene3D" id="1.10.390.10">
    <property type="entry name" value="Neutral Protease Domain 2"/>
    <property type="match status" value="1"/>
</dbReference>
<evidence type="ECO:0000256" key="4">
    <source>
        <dbReference type="ARBA" id="ARBA00012564"/>
    </source>
</evidence>
<dbReference type="InterPro" id="IPR014782">
    <property type="entry name" value="Peptidase_M1_dom"/>
</dbReference>
<evidence type="ECO:0000256" key="7">
    <source>
        <dbReference type="ARBA" id="ARBA00022723"/>
    </source>
</evidence>
<evidence type="ECO:0000256" key="8">
    <source>
        <dbReference type="ARBA" id="ARBA00022801"/>
    </source>
</evidence>
<dbReference type="RefSeq" id="WP_379158904.1">
    <property type="nucleotide sequence ID" value="NZ_JBHSRJ010000009.1"/>
</dbReference>
<dbReference type="PRINTS" id="PR00756">
    <property type="entry name" value="ALADIPTASE"/>
</dbReference>
<dbReference type="SUPFAM" id="SSF63737">
    <property type="entry name" value="Leukotriene A4 hydrolase N-terminal domain"/>
    <property type="match status" value="1"/>
</dbReference>
<evidence type="ECO:0000256" key="13">
    <source>
        <dbReference type="SAM" id="SignalP"/>
    </source>
</evidence>
<gene>
    <name evidence="16" type="ORF">ACFPYL_20760</name>
</gene>
<reference evidence="17" key="1">
    <citation type="journal article" date="2019" name="Int. J. Syst. Evol. Microbiol.">
        <title>The Global Catalogue of Microorganisms (GCM) 10K type strain sequencing project: providing services to taxonomists for standard genome sequencing and annotation.</title>
        <authorList>
            <consortium name="The Broad Institute Genomics Platform"/>
            <consortium name="The Broad Institute Genome Sequencing Center for Infectious Disease"/>
            <person name="Wu L."/>
            <person name="Ma J."/>
        </authorList>
    </citation>
    <scope>NUCLEOTIDE SEQUENCE [LARGE SCALE GENOMIC DNA]</scope>
    <source>
        <strain evidence="17">CCUG 54522</strain>
    </source>
</reference>
<evidence type="ECO:0000256" key="1">
    <source>
        <dbReference type="ARBA" id="ARBA00000098"/>
    </source>
</evidence>
<keyword evidence="16" id="KW-0031">Aminopeptidase</keyword>
<keyword evidence="8 16" id="KW-0378">Hydrolase</keyword>
<comment type="cofactor">
    <cofactor evidence="2">
        <name>Zn(2+)</name>
        <dbReference type="ChEBI" id="CHEBI:29105"/>
    </cofactor>
</comment>
<dbReference type="InterPro" id="IPR027268">
    <property type="entry name" value="Peptidase_M4/M1_CTD_sf"/>
</dbReference>
<accession>A0ABW1LP82</accession>
<dbReference type="GO" id="GO:0004177">
    <property type="term" value="F:aminopeptidase activity"/>
    <property type="evidence" value="ECO:0007669"/>
    <property type="project" value="UniProtKB-KW"/>
</dbReference>
<dbReference type="Pfam" id="PF01433">
    <property type="entry name" value="Peptidase_M1"/>
    <property type="match status" value="1"/>
</dbReference>
<keyword evidence="13" id="KW-0732">Signal</keyword>
<dbReference type="CDD" id="cd09603">
    <property type="entry name" value="M1_APN_like"/>
    <property type="match status" value="1"/>
</dbReference>
<keyword evidence="10" id="KW-0482">Metalloprotease</keyword>
<dbReference type="EMBL" id="JBHSRJ010000009">
    <property type="protein sequence ID" value="MFC6045529.1"/>
    <property type="molecule type" value="Genomic_DNA"/>
</dbReference>
<dbReference type="Proteomes" id="UP001596135">
    <property type="component" value="Unassembled WGS sequence"/>
</dbReference>
<evidence type="ECO:0000256" key="10">
    <source>
        <dbReference type="ARBA" id="ARBA00023049"/>
    </source>
</evidence>
<evidence type="ECO:0000313" key="17">
    <source>
        <dbReference type="Proteomes" id="UP001596135"/>
    </source>
</evidence>
<keyword evidence="6" id="KW-0645">Protease</keyword>
<proteinExistence type="inferred from homology"/>
<comment type="similarity">
    <text evidence="3">Belongs to the peptidase M1 family.</text>
</comment>
<name>A0ABW1LP82_9ACTN</name>
<dbReference type="InterPro" id="IPR042097">
    <property type="entry name" value="Aminopeptidase_N-like_N_sf"/>
</dbReference>
<dbReference type="Pfam" id="PF17900">
    <property type="entry name" value="Peptidase_M1_N"/>
    <property type="match status" value="1"/>
</dbReference>
<dbReference type="Gene3D" id="2.60.40.1730">
    <property type="entry name" value="tricorn interacting facor f3 domain"/>
    <property type="match status" value="1"/>
</dbReference>
<dbReference type="InterPro" id="IPR045357">
    <property type="entry name" value="Aminopeptidase_N-like_N"/>
</dbReference>
<feature type="domain" description="Peptidase M1 membrane alanine aminopeptidase" evidence="14">
    <location>
        <begin position="283"/>
        <end position="461"/>
    </location>
</feature>
<feature type="domain" description="Aminopeptidase N-like N-terminal" evidence="15">
    <location>
        <begin position="55"/>
        <end position="230"/>
    </location>
</feature>
<evidence type="ECO:0000259" key="14">
    <source>
        <dbReference type="Pfam" id="PF01433"/>
    </source>
</evidence>
<comment type="caution">
    <text evidence="16">The sequence shown here is derived from an EMBL/GenBank/DDBJ whole genome shotgun (WGS) entry which is preliminary data.</text>
</comment>
<dbReference type="InterPro" id="IPR001930">
    <property type="entry name" value="Peptidase_M1"/>
</dbReference>
<feature type="chain" id="PRO_5046596472" description="Aminopeptidase N" evidence="13">
    <location>
        <begin position="24"/>
        <end position="480"/>
    </location>
</feature>
<evidence type="ECO:0000256" key="12">
    <source>
        <dbReference type="ARBA" id="ARBA00031533"/>
    </source>
</evidence>